<accession>A0AAF0JC91</accession>
<name>A0AAF0JC91_9BASI</name>
<feature type="region of interest" description="Disordered" evidence="1">
    <location>
        <begin position="233"/>
        <end position="261"/>
    </location>
</feature>
<evidence type="ECO:0000313" key="3">
    <source>
        <dbReference type="Proteomes" id="UP001217754"/>
    </source>
</evidence>
<organism evidence="2 3">
    <name type="scientific">Malassezia japonica</name>
    <dbReference type="NCBI Taxonomy" id="223818"/>
    <lineage>
        <taxon>Eukaryota</taxon>
        <taxon>Fungi</taxon>
        <taxon>Dikarya</taxon>
        <taxon>Basidiomycota</taxon>
        <taxon>Ustilaginomycotina</taxon>
        <taxon>Malasseziomycetes</taxon>
        <taxon>Malasseziales</taxon>
        <taxon>Malasseziaceae</taxon>
        <taxon>Malassezia</taxon>
    </lineage>
</organism>
<proteinExistence type="predicted"/>
<reference evidence="2" key="1">
    <citation type="submission" date="2023-03" db="EMBL/GenBank/DDBJ databases">
        <title>Mating type loci evolution in Malassezia.</title>
        <authorList>
            <person name="Coelho M.A."/>
        </authorList>
    </citation>
    <scope>NUCLEOTIDE SEQUENCE</scope>
    <source>
        <strain evidence="2">CBS 9431</strain>
    </source>
</reference>
<dbReference type="RefSeq" id="XP_060123801.1">
    <property type="nucleotide sequence ID" value="XM_060267818.1"/>
</dbReference>
<evidence type="ECO:0000313" key="2">
    <source>
        <dbReference type="EMBL" id="WFD40904.1"/>
    </source>
</evidence>
<gene>
    <name evidence="2" type="ORF">MJAP1_003895</name>
</gene>
<sequence length="408" mass="45647">MNRAAAQRASPVRMRDLRETSLPALYRTWREQARLLAYQFDDSYLYAAHSFLARTAIESARASWKKKAHDVERMPESAQRKYTLCVDRMSQLANATLGWPHAVSRALDQAYARRGRIRQALLSLVAPPHPSPAVGDEARYPGRLRLPSLSPVLRALLVAPAAQRSSPAKESTLACPPKLALARESAARIPGRRIGRRRTANAHWRYVTGQMAKLRLPLGVEVGGVKHNEVIRHMESRAKSPGTSVPRRLQQGPNERTERPPMPVYLASAQRRAAELGVTTPFQRIGRRRRKSGWKSARIDYTTDHRARRRQWARLLAYSPILRIPASMQDHAAAYTHALSQQALVAPRPAPWRAARDALRVAQHAMRDLPQGATPTVRVSKHALYTGKGPRRAARSAATPAELAWLTS</sequence>
<dbReference type="GeneID" id="85227546"/>
<dbReference type="Proteomes" id="UP001217754">
    <property type="component" value="Chromosome 8"/>
</dbReference>
<evidence type="ECO:0000256" key="1">
    <source>
        <dbReference type="SAM" id="MobiDB-lite"/>
    </source>
</evidence>
<protein>
    <submittedName>
        <fullName evidence="2">Uncharacterized protein</fullName>
    </submittedName>
</protein>
<dbReference type="AlphaFoldDB" id="A0AAF0JC91"/>
<dbReference type="EMBL" id="CP119965">
    <property type="protein sequence ID" value="WFD40904.1"/>
    <property type="molecule type" value="Genomic_DNA"/>
</dbReference>
<keyword evidence="3" id="KW-1185">Reference proteome</keyword>